<dbReference type="AlphaFoldDB" id="Q2K644"/>
<dbReference type="EMBL" id="CP000133">
    <property type="protein sequence ID" value="ABC91692.1"/>
    <property type="molecule type" value="Genomic_DNA"/>
</dbReference>
<dbReference type="eggNOG" id="ENOG502ZZFI">
    <property type="taxonomic scope" value="Bacteria"/>
</dbReference>
<dbReference type="OrthoDB" id="8293278at2"/>
<keyword evidence="2" id="KW-1185">Reference proteome</keyword>
<dbReference type="Proteomes" id="UP000001936">
    <property type="component" value="Chromosome"/>
</dbReference>
<dbReference type="KEGG" id="ret:RHE_CH02925"/>
<protein>
    <submittedName>
        <fullName evidence="1">Hypothetical conserved protein</fullName>
    </submittedName>
</protein>
<sequence>MIRVFKASSRSREVVELDRHAIRQNYSSGRQTNIMFDTNILITIEGAYHKDHRHKTLKDSGVLELAKLINRNAKYGVFISPAAAYQELPPSRRSAVEAAFEIFLKDYLPGFRDDPNSAKVSLGGGSVDYESFRDLSLDRQKVISCSYASLLAMNAVNLIDGLDGIEKFVLYFDYCAEILDLVSLKELTIARYMFAPETGITEELRRRKVAATKNFLKLKKGGRKGLTPPEVIKRIALNGANDLKLISAADIVNNSRERFSFGEIEHDVWIATGDDKLYEFCCACPGFIGAEIGGPLARFVDAHENITGTNYWRDSMEIQARRLQERYSKVFIQKKMDSIVNAALKIEAMLDNDEATEYLKLRSWRLPRVPPADDHDRP</sequence>
<organism evidence="1 2">
    <name type="scientific">Rhizobium etli (strain ATCC 51251 / DSM 11541 / JCM 21823 / NBRC 15573 / CFN 42)</name>
    <dbReference type="NCBI Taxonomy" id="347834"/>
    <lineage>
        <taxon>Bacteria</taxon>
        <taxon>Pseudomonadati</taxon>
        <taxon>Pseudomonadota</taxon>
        <taxon>Alphaproteobacteria</taxon>
        <taxon>Hyphomicrobiales</taxon>
        <taxon>Rhizobiaceae</taxon>
        <taxon>Rhizobium/Agrobacterium group</taxon>
        <taxon>Rhizobium</taxon>
    </lineage>
</organism>
<dbReference type="HOGENOM" id="CLU_743218_0_0_5"/>
<accession>Q2K644</accession>
<gene>
    <name evidence="1" type="ordered locus">RHE_CH02925</name>
</gene>
<reference evidence="1 2" key="1">
    <citation type="journal article" date="2006" name="Proc. Natl. Acad. Sci. U.S.A.">
        <title>The partitioned Rhizobium etli genome: genetic and metabolic redundancy in seven interacting replicons.</title>
        <authorList>
            <person name="Gonzalez V."/>
            <person name="Santamaria R.I."/>
            <person name="Bustos P."/>
            <person name="Hernandez-Gonzalez I."/>
            <person name="Medrano-Soto A."/>
            <person name="Moreno-Hagelsieb G."/>
            <person name="Janga S.C."/>
            <person name="Ramirez M.A."/>
            <person name="Jimenez-Jacinto V."/>
            <person name="Collado-Vides J."/>
            <person name="Davila G."/>
        </authorList>
    </citation>
    <scope>NUCLEOTIDE SEQUENCE [LARGE SCALE GENOMIC DNA]</scope>
    <source>
        <strain evidence="2">ATCC 51251 / DSM 11541 / JCM 21823 / NBRC 15573 / CFN 42</strain>
    </source>
</reference>
<name>Q2K644_RHIEC</name>
<evidence type="ECO:0000313" key="2">
    <source>
        <dbReference type="Proteomes" id="UP000001936"/>
    </source>
</evidence>
<evidence type="ECO:0000313" key="1">
    <source>
        <dbReference type="EMBL" id="ABC91692.1"/>
    </source>
</evidence>
<proteinExistence type="predicted"/>